<keyword evidence="5 8" id="KW-0812">Transmembrane</keyword>
<keyword evidence="2" id="KW-1003">Cell membrane</keyword>
<dbReference type="InterPro" id="IPR038731">
    <property type="entry name" value="RgtA/B/C-like"/>
</dbReference>
<keyword evidence="3" id="KW-0328">Glycosyltransferase</keyword>
<feature type="transmembrane region" description="Helical" evidence="8">
    <location>
        <begin position="75"/>
        <end position="96"/>
    </location>
</feature>
<evidence type="ECO:0000313" key="10">
    <source>
        <dbReference type="EMBL" id="GGG57930.1"/>
    </source>
</evidence>
<comment type="subcellular location">
    <subcellularLocation>
        <location evidence="1">Cell membrane</location>
        <topology evidence="1">Multi-pass membrane protein</topology>
    </subcellularLocation>
</comment>
<proteinExistence type="predicted"/>
<dbReference type="OrthoDB" id="7167895at2"/>
<evidence type="ECO:0000256" key="5">
    <source>
        <dbReference type="ARBA" id="ARBA00022692"/>
    </source>
</evidence>
<gene>
    <name evidence="10" type="ORF">GCM10011403_14060</name>
</gene>
<keyword evidence="11" id="KW-1185">Reference proteome</keyword>
<keyword evidence="4" id="KW-0808">Transferase</keyword>
<evidence type="ECO:0000259" key="9">
    <source>
        <dbReference type="Pfam" id="PF13231"/>
    </source>
</evidence>
<evidence type="ECO:0000313" key="11">
    <source>
        <dbReference type="Proteomes" id="UP000627715"/>
    </source>
</evidence>
<dbReference type="PANTHER" id="PTHR33908">
    <property type="entry name" value="MANNOSYLTRANSFERASE YKCB-RELATED"/>
    <property type="match status" value="1"/>
</dbReference>
<evidence type="ECO:0000256" key="8">
    <source>
        <dbReference type="SAM" id="Phobius"/>
    </source>
</evidence>
<keyword evidence="7 8" id="KW-0472">Membrane</keyword>
<feature type="transmembrane region" description="Helical" evidence="8">
    <location>
        <begin position="307"/>
        <end position="325"/>
    </location>
</feature>
<dbReference type="PANTHER" id="PTHR33908:SF11">
    <property type="entry name" value="MEMBRANE PROTEIN"/>
    <property type="match status" value="1"/>
</dbReference>
<feature type="transmembrane region" description="Helical" evidence="8">
    <location>
        <begin position="243"/>
        <end position="265"/>
    </location>
</feature>
<organism evidence="10 11">
    <name type="scientific">Pseudohongiella nitratireducens</name>
    <dbReference type="NCBI Taxonomy" id="1768907"/>
    <lineage>
        <taxon>Bacteria</taxon>
        <taxon>Pseudomonadati</taxon>
        <taxon>Pseudomonadota</taxon>
        <taxon>Gammaproteobacteria</taxon>
        <taxon>Pseudomonadales</taxon>
        <taxon>Pseudohongiellaceae</taxon>
        <taxon>Pseudohongiella</taxon>
    </lineage>
</organism>
<keyword evidence="6 8" id="KW-1133">Transmembrane helix</keyword>
<evidence type="ECO:0000256" key="1">
    <source>
        <dbReference type="ARBA" id="ARBA00004651"/>
    </source>
</evidence>
<feature type="transmembrane region" description="Helical" evidence="8">
    <location>
        <begin position="277"/>
        <end position="295"/>
    </location>
</feature>
<evidence type="ECO:0000256" key="4">
    <source>
        <dbReference type="ARBA" id="ARBA00022679"/>
    </source>
</evidence>
<sequence length="635" mass="71153">MQNPYSRQFQLQALCLVAFAVLITKLFLGWRLELYSDEIFYWQASRFPAIAYSDLPFMTAMLAGIGNDLFGNHPLAVRSLFLCLGSLLPLLVYWLARPLTGPRAIESALLSFCVPMVALMGLLAVPDVPMIVCGLLFVGFLERATRLNSNRYWLLSGIMVALGMCTHYRFIVYPASAFVYMTLTKSQWHYWRRPVFWLAATIAVTGLIPTIVFNLSNDLSGVGYHLNERHPWAFQTDGLIQPLMQAAVVTPLMFIMAWLTMFWMYLQARQGDTRAGLMLAFAAGHILLFMTLAPWSDTTRTTVHWPLSGYLPILVYMPSAMRWLYTELTKRYSLSIASKTTASIPFTGLIGTALLLIGLGSQGFNASLQSIVGTDVLSNKMAGWLPLSDKIEQMKTRGVIDDDTLLVTDNYYTAAQIGFRQPESTVYTTDQDKTIRDGRDTQYRIWERDLSALAGLTDQNAVFITEDSTLDINEKTAVMQEACKLFADINYLDSLWLYQGDKRFTFYRANQIGGNNTDSLCPLPALVWLDNVDEGATLSGTYPISGWAVAPELGVERLLVQLNRRTAAEGTRNIEREDVVTAMNGQSDPEAPLLGFSIPLDTSVYSNGTYELSIIVERPTGEQELTSIRRITIRN</sequence>
<evidence type="ECO:0000256" key="2">
    <source>
        <dbReference type="ARBA" id="ARBA00022475"/>
    </source>
</evidence>
<dbReference type="EMBL" id="BMIY01000005">
    <property type="protein sequence ID" value="GGG57930.1"/>
    <property type="molecule type" value="Genomic_DNA"/>
</dbReference>
<reference evidence="10" key="1">
    <citation type="journal article" date="2014" name="Int. J. Syst. Evol. Microbiol.">
        <title>Complete genome sequence of Corynebacterium casei LMG S-19264T (=DSM 44701T), isolated from a smear-ripened cheese.</title>
        <authorList>
            <consortium name="US DOE Joint Genome Institute (JGI-PGF)"/>
            <person name="Walter F."/>
            <person name="Albersmeier A."/>
            <person name="Kalinowski J."/>
            <person name="Ruckert C."/>
        </authorList>
    </citation>
    <scope>NUCLEOTIDE SEQUENCE</scope>
    <source>
        <strain evidence="10">CGMCC 1.15425</strain>
    </source>
</reference>
<evidence type="ECO:0000256" key="6">
    <source>
        <dbReference type="ARBA" id="ARBA00022989"/>
    </source>
</evidence>
<dbReference type="GO" id="GO:0009103">
    <property type="term" value="P:lipopolysaccharide biosynthetic process"/>
    <property type="evidence" value="ECO:0007669"/>
    <property type="project" value="UniProtKB-ARBA"/>
</dbReference>
<evidence type="ECO:0000256" key="3">
    <source>
        <dbReference type="ARBA" id="ARBA00022676"/>
    </source>
</evidence>
<dbReference type="Proteomes" id="UP000627715">
    <property type="component" value="Unassembled WGS sequence"/>
</dbReference>
<feature type="transmembrane region" description="Helical" evidence="8">
    <location>
        <begin position="108"/>
        <end position="141"/>
    </location>
</feature>
<feature type="transmembrane region" description="Helical" evidence="8">
    <location>
        <begin position="195"/>
        <end position="216"/>
    </location>
</feature>
<feature type="transmembrane region" description="Helical" evidence="8">
    <location>
        <begin position="346"/>
        <end position="364"/>
    </location>
</feature>
<feature type="transmembrane region" description="Helical" evidence="8">
    <location>
        <begin position="12"/>
        <end position="32"/>
    </location>
</feature>
<dbReference type="InterPro" id="IPR050297">
    <property type="entry name" value="LipidA_mod_glycosyltrf_83"/>
</dbReference>
<dbReference type="RefSeq" id="WP_068813204.1">
    <property type="nucleotide sequence ID" value="NZ_BMIY01000005.1"/>
</dbReference>
<comment type="caution">
    <text evidence="10">The sequence shown here is derived from an EMBL/GenBank/DDBJ whole genome shotgun (WGS) entry which is preliminary data.</text>
</comment>
<dbReference type="Pfam" id="PF13231">
    <property type="entry name" value="PMT_2"/>
    <property type="match status" value="1"/>
</dbReference>
<dbReference type="AlphaFoldDB" id="A0A917GVP3"/>
<dbReference type="GO" id="GO:0005886">
    <property type="term" value="C:plasma membrane"/>
    <property type="evidence" value="ECO:0007669"/>
    <property type="project" value="UniProtKB-SubCell"/>
</dbReference>
<feature type="domain" description="Glycosyltransferase RgtA/B/C/D-like" evidence="9">
    <location>
        <begin position="55"/>
        <end position="212"/>
    </location>
</feature>
<accession>A0A917GVP3</accession>
<protein>
    <submittedName>
        <fullName evidence="10">Membrane protein</fullName>
    </submittedName>
</protein>
<name>A0A917GVP3_9GAMM</name>
<dbReference type="GO" id="GO:0016763">
    <property type="term" value="F:pentosyltransferase activity"/>
    <property type="evidence" value="ECO:0007669"/>
    <property type="project" value="TreeGrafter"/>
</dbReference>
<evidence type="ECO:0000256" key="7">
    <source>
        <dbReference type="ARBA" id="ARBA00023136"/>
    </source>
</evidence>
<feature type="transmembrane region" description="Helical" evidence="8">
    <location>
        <begin position="153"/>
        <end position="183"/>
    </location>
</feature>
<reference evidence="10" key="2">
    <citation type="submission" date="2020-09" db="EMBL/GenBank/DDBJ databases">
        <authorList>
            <person name="Sun Q."/>
            <person name="Zhou Y."/>
        </authorList>
    </citation>
    <scope>NUCLEOTIDE SEQUENCE</scope>
    <source>
        <strain evidence="10">CGMCC 1.15425</strain>
    </source>
</reference>